<protein>
    <recommendedName>
        <fullName evidence="3">ParB/Sulfiredoxin domain-containing protein</fullName>
    </recommendedName>
</protein>
<evidence type="ECO:0000313" key="2">
    <source>
        <dbReference type="Proteomes" id="UP000187158"/>
    </source>
</evidence>
<name>A0ABX3GHG9_9BACL</name>
<reference evidence="1 2" key="1">
    <citation type="submission" date="2016-11" db="EMBL/GenBank/DDBJ databases">
        <title>Paenibacillus species isolates.</title>
        <authorList>
            <person name="Beno S.M."/>
        </authorList>
    </citation>
    <scope>NUCLEOTIDE SEQUENCE [LARGE SCALE GENOMIC DNA]</scope>
    <source>
        <strain evidence="1 2">FSL H7-0433</strain>
    </source>
</reference>
<gene>
    <name evidence="1" type="ORF">BSO21_30815</name>
</gene>
<evidence type="ECO:0000313" key="1">
    <source>
        <dbReference type="EMBL" id="OMD06298.1"/>
    </source>
</evidence>
<sequence length="225" mass="25986">MILDLNINKTKAIHSIIDLIEAIKTNADLNMNEHPNYIEHCDKLKKILITLLEIKEEIIIPMNEGELYVREHVLPNGDTYEFAWSIPLLERLIKNNGGTVIRKKYKIGEVISFVDYGGLENDRFDFALQNTKPIYVIDYAASDLSIMIDGNHRVASRYRVFEDAEMLIPGIFIPADIHIKSMATNHQRIVFRVLSNGNRIYKYLKMLSEGTKTKKPKLFNMDSFL</sequence>
<dbReference type="EMBL" id="MPVP01000432">
    <property type="protein sequence ID" value="OMD06298.1"/>
    <property type="molecule type" value="Genomic_DNA"/>
</dbReference>
<proteinExistence type="predicted"/>
<dbReference type="Proteomes" id="UP000187158">
    <property type="component" value="Unassembled WGS sequence"/>
</dbReference>
<accession>A0ABX3GHG9</accession>
<evidence type="ECO:0008006" key="3">
    <source>
        <dbReference type="Google" id="ProtNLM"/>
    </source>
</evidence>
<organism evidence="1 2">
    <name type="scientific">Paenibacillus odorifer</name>
    <dbReference type="NCBI Taxonomy" id="189426"/>
    <lineage>
        <taxon>Bacteria</taxon>
        <taxon>Bacillati</taxon>
        <taxon>Bacillota</taxon>
        <taxon>Bacilli</taxon>
        <taxon>Bacillales</taxon>
        <taxon>Paenibacillaceae</taxon>
        <taxon>Paenibacillus</taxon>
    </lineage>
</organism>
<dbReference type="RefSeq" id="WP_076220636.1">
    <property type="nucleotide sequence ID" value="NZ_MPVM01000011.1"/>
</dbReference>
<comment type="caution">
    <text evidence="1">The sequence shown here is derived from an EMBL/GenBank/DDBJ whole genome shotgun (WGS) entry which is preliminary data.</text>
</comment>
<keyword evidence="2" id="KW-1185">Reference proteome</keyword>